<feature type="region of interest" description="Disordered" evidence="1">
    <location>
        <begin position="1"/>
        <end position="35"/>
    </location>
</feature>
<reference evidence="3" key="1">
    <citation type="journal article" date="2020" name="Stud. Mycol.">
        <title>101 Dothideomycetes genomes: a test case for predicting lifestyles and emergence of pathogens.</title>
        <authorList>
            <person name="Haridas S."/>
            <person name="Albert R."/>
            <person name="Binder M."/>
            <person name="Bloem J."/>
            <person name="Labutti K."/>
            <person name="Salamov A."/>
            <person name="Andreopoulos B."/>
            <person name="Baker S."/>
            <person name="Barry K."/>
            <person name="Bills G."/>
            <person name="Bluhm B."/>
            <person name="Cannon C."/>
            <person name="Castanera R."/>
            <person name="Culley D."/>
            <person name="Daum C."/>
            <person name="Ezra D."/>
            <person name="Gonzalez J."/>
            <person name="Henrissat B."/>
            <person name="Kuo A."/>
            <person name="Liang C."/>
            <person name="Lipzen A."/>
            <person name="Lutzoni F."/>
            <person name="Magnuson J."/>
            <person name="Mondo S."/>
            <person name="Nolan M."/>
            <person name="Ohm R."/>
            <person name="Pangilinan J."/>
            <person name="Park H.-J."/>
            <person name="Ramirez L."/>
            <person name="Alfaro M."/>
            <person name="Sun H."/>
            <person name="Tritt A."/>
            <person name="Yoshinaga Y."/>
            <person name="Zwiers L.-H."/>
            <person name="Turgeon B."/>
            <person name="Goodwin S."/>
            <person name="Spatafora J."/>
            <person name="Crous P."/>
            <person name="Grigoriev I."/>
        </authorList>
    </citation>
    <scope>NUCLEOTIDE SEQUENCE</scope>
    <source>
        <strain evidence="3">CBS 473.64</strain>
    </source>
</reference>
<keyword evidence="2" id="KW-1133">Transmembrane helix</keyword>
<evidence type="ECO:0000313" key="4">
    <source>
        <dbReference type="Proteomes" id="UP000799753"/>
    </source>
</evidence>
<keyword evidence="2" id="KW-0812">Transmembrane</keyword>
<accession>A0A6A6RJR3</accession>
<evidence type="ECO:0000256" key="2">
    <source>
        <dbReference type="SAM" id="Phobius"/>
    </source>
</evidence>
<gene>
    <name evidence="3" type="ORF">P280DRAFT_522886</name>
</gene>
<proteinExistence type="predicted"/>
<name>A0A6A6RJR3_9PLEO</name>
<sequence>MADDLTRHPSRAEEFTRRRSSAPEPGLIRPRSRRPLQKDENSIFTSKAISLVLGFFVLWLAWRIHNSPTKSHYNDVSRELNATIQEIKNSLRALGEHLGQYLDDGE</sequence>
<evidence type="ECO:0000256" key="1">
    <source>
        <dbReference type="SAM" id="MobiDB-lite"/>
    </source>
</evidence>
<dbReference type="EMBL" id="MU006804">
    <property type="protein sequence ID" value="KAF2635769.1"/>
    <property type="molecule type" value="Genomic_DNA"/>
</dbReference>
<feature type="transmembrane region" description="Helical" evidence="2">
    <location>
        <begin position="43"/>
        <end position="62"/>
    </location>
</feature>
<keyword evidence="4" id="KW-1185">Reference proteome</keyword>
<feature type="compositionally biased region" description="Basic and acidic residues" evidence="1">
    <location>
        <begin position="1"/>
        <end position="17"/>
    </location>
</feature>
<evidence type="ECO:0000313" key="3">
    <source>
        <dbReference type="EMBL" id="KAF2635769.1"/>
    </source>
</evidence>
<organism evidence="3 4">
    <name type="scientific">Massarina eburnea CBS 473.64</name>
    <dbReference type="NCBI Taxonomy" id="1395130"/>
    <lineage>
        <taxon>Eukaryota</taxon>
        <taxon>Fungi</taxon>
        <taxon>Dikarya</taxon>
        <taxon>Ascomycota</taxon>
        <taxon>Pezizomycotina</taxon>
        <taxon>Dothideomycetes</taxon>
        <taxon>Pleosporomycetidae</taxon>
        <taxon>Pleosporales</taxon>
        <taxon>Massarineae</taxon>
        <taxon>Massarinaceae</taxon>
        <taxon>Massarina</taxon>
    </lineage>
</organism>
<protein>
    <submittedName>
        <fullName evidence="3">Uncharacterized protein</fullName>
    </submittedName>
</protein>
<dbReference type="Proteomes" id="UP000799753">
    <property type="component" value="Unassembled WGS sequence"/>
</dbReference>
<keyword evidence="2" id="KW-0472">Membrane</keyword>
<dbReference type="AlphaFoldDB" id="A0A6A6RJR3"/>